<organism evidence="1 2">
    <name type="scientific">Ataeniobius toweri</name>
    <dbReference type="NCBI Taxonomy" id="208326"/>
    <lineage>
        <taxon>Eukaryota</taxon>
        <taxon>Metazoa</taxon>
        <taxon>Chordata</taxon>
        <taxon>Craniata</taxon>
        <taxon>Vertebrata</taxon>
        <taxon>Euteleostomi</taxon>
        <taxon>Actinopterygii</taxon>
        <taxon>Neopterygii</taxon>
        <taxon>Teleostei</taxon>
        <taxon>Neoteleostei</taxon>
        <taxon>Acanthomorphata</taxon>
        <taxon>Ovalentaria</taxon>
        <taxon>Atherinomorphae</taxon>
        <taxon>Cyprinodontiformes</taxon>
        <taxon>Goodeidae</taxon>
        <taxon>Ataeniobius</taxon>
    </lineage>
</organism>
<evidence type="ECO:0000313" key="1">
    <source>
        <dbReference type="EMBL" id="MED6259532.1"/>
    </source>
</evidence>
<evidence type="ECO:0000313" key="2">
    <source>
        <dbReference type="Proteomes" id="UP001345963"/>
    </source>
</evidence>
<sequence>MHQALEHVLLKISNPPYGTSQLKKTNLQIHPLRFSTKQKLFSYLHYFTLCGFKLKSNLLFNFSFISLYPLPLLLQSFSPQVSCSTGQHLFSGGIVLCMSSVAIRRNGLDERCFSGPRTPSPLNDNNSTVLYVEVATHTHTHTHRQPKSTVFFNKQGLVC</sequence>
<dbReference type="Proteomes" id="UP001345963">
    <property type="component" value="Unassembled WGS sequence"/>
</dbReference>
<proteinExistence type="predicted"/>
<gene>
    <name evidence="1" type="ORF">ATANTOWER_024651</name>
</gene>
<accession>A0ABU7C9A1</accession>
<keyword evidence="2" id="KW-1185">Reference proteome</keyword>
<reference evidence="1 2" key="1">
    <citation type="submission" date="2021-07" db="EMBL/GenBank/DDBJ databases">
        <authorList>
            <person name="Palmer J.M."/>
        </authorList>
    </citation>
    <scope>NUCLEOTIDE SEQUENCE [LARGE SCALE GENOMIC DNA]</scope>
    <source>
        <strain evidence="1 2">AT_MEX2019</strain>
        <tissue evidence="1">Muscle</tissue>
    </source>
</reference>
<protein>
    <submittedName>
        <fullName evidence="1">Uncharacterized protein</fullName>
    </submittedName>
</protein>
<comment type="caution">
    <text evidence="1">The sequence shown here is derived from an EMBL/GenBank/DDBJ whole genome shotgun (WGS) entry which is preliminary data.</text>
</comment>
<dbReference type="EMBL" id="JAHUTI010084282">
    <property type="protein sequence ID" value="MED6259532.1"/>
    <property type="molecule type" value="Genomic_DNA"/>
</dbReference>
<name>A0ABU7C9A1_9TELE</name>